<dbReference type="EMBL" id="KN839332">
    <property type="protein sequence ID" value="KIJ89981.1"/>
    <property type="molecule type" value="Genomic_DNA"/>
</dbReference>
<proteinExistence type="predicted"/>
<accession>A0A0C9WXB3</accession>
<evidence type="ECO:0000313" key="1">
    <source>
        <dbReference type="EMBL" id="KIJ89981.1"/>
    </source>
</evidence>
<sequence>MTDGEEKIQKIGSGMYLRSPHSGLATAIHFYRIRQTFHSLTGNLSSIPHSLPPLFSSLLLSSLLHSSLPRPSLSPLPDVAQHP</sequence>
<dbReference type="HOGENOM" id="CLU_2542941_0_0_1"/>
<dbReference type="AlphaFoldDB" id="A0A0C9WXB3"/>
<name>A0A0C9WXB3_9AGAR</name>
<keyword evidence="2" id="KW-1185">Reference proteome</keyword>
<organism evidence="1 2">
    <name type="scientific">Laccaria amethystina LaAM-08-1</name>
    <dbReference type="NCBI Taxonomy" id="1095629"/>
    <lineage>
        <taxon>Eukaryota</taxon>
        <taxon>Fungi</taxon>
        <taxon>Dikarya</taxon>
        <taxon>Basidiomycota</taxon>
        <taxon>Agaricomycotina</taxon>
        <taxon>Agaricomycetes</taxon>
        <taxon>Agaricomycetidae</taxon>
        <taxon>Agaricales</taxon>
        <taxon>Agaricineae</taxon>
        <taxon>Hydnangiaceae</taxon>
        <taxon>Laccaria</taxon>
    </lineage>
</organism>
<dbReference type="Proteomes" id="UP000054477">
    <property type="component" value="Unassembled WGS sequence"/>
</dbReference>
<gene>
    <name evidence="1" type="ORF">K443DRAFT_15620</name>
</gene>
<reference evidence="1 2" key="1">
    <citation type="submission" date="2014-04" db="EMBL/GenBank/DDBJ databases">
        <authorList>
            <consortium name="DOE Joint Genome Institute"/>
            <person name="Kuo A."/>
            <person name="Kohler A."/>
            <person name="Nagy L.G."/>
            <person name="Floudas D."/>
            <person name="Copeland A."/>
            <person name="Barry K.W."/>
            <person name="Cichocki N."/>
            <person name="Veneault-Fourrey C."/>
            <person name="LaButti K."/>
            <person name="Lindquist E.A."/>
            <person name="Lipzen A."/>
            <person name="Lundell T."/>
            <person name="Morin E."/>
            <person name="Murat C."/>
            <person name="Sun H."/>
            <person name="Tunlid A."/>
            <person name="Henrissat B."/>
            <person name="Grigoriev I.V."/>
            <person name="Hibbett D.S."/>
            <person name="Martin F."/>
            <person name="Nordberg H.P."/>
            <person name="Cantor M.N."/>
            <person name="Hua S.X."/>
        </authorList>
    </citation>
    <scope>NUCLEOTIDE SEQUENCE [LARGE SCALE GENOMIC DNA]</scope>
    <source>
        <strain evidence="1 2">LaAM-08-1</strain>
    </source>
</reference>
<protein>
    <submittedName>
        <fullName evidence="1">Uncharacterized protein</fullName>
    </submittedName>
</protein>
<evidence type="ECO:0000313" key="2">
    <source>
        <dbReference type="Proteomes" id="UP000054477"/>
    </source>
</evidence>
<reference evidence="2" key="2">
    <citation type="submission" date="2015-01" db="EMBL/GenBank/DDBJ databases">
        <title>Evolutionary Origins and Diversification of the Mycorrhizal Mutualists.</title>
        <authorList>
            <consortium name="DOE Joint Genome Institute"/>
            <consortium name="Mycorrhizal Genomics Consortium"/>
            <person name="Kohler A."/>
            <person name="Kuo A."/>
            <person name="Nagy L.G."/>
            <person name="Floudas D."/>
            <person name="Copeland A."/>
            <person name="Barry K.W."/>
            <person name="Cichocki N."/>
            <person name="Veneault-Fourrey C."/>
            <person name="LaButti K."/>
            <person name="Lindquist E.A."/>
            <person name="Lipzen A."/>
            <person name="Lundell T."/>
            <person name="Morin E."/>
            <person name="Murat C."/>
            <person name="Riley R."/>
            <person name="Ohm R."/>
            <person name="Sun H."/>
            <person name="Tunlid A."/>
            <person name="Henrissat B."/>
            <person name="Grigoriev I.V."/>
            <person name="Hibbett D.S."/>
            <person name="Martin F."/>
        </authorList>
    </citation>
    <scope>NUCLEOTIDE SEQUENCE [LARGE SCALE GENOMIC DNA]</scope>
    <source>
        <strain evidence="2">LaAM-08-1</strain>
    </source>
</reference>